<dbReference type="EMBL" id="ABLOJW010000010">
    <property type="protein sequence ID" value="EKT4092629.1"/>
    <property type="molecule type" value="Genomic_DNA"/>
</dbReference>
<protein>
    <submittedName>
        <fullName evidence="3">Response regulator</fullName>
    </submittedName>
</protein>
<dbReference type="PROSITE" id="PS50110">
    <property type="entry name" value="RESPONSE_REGULATORY"/>
    <property type="match status" value="1"/>
</dbReference>
<feature type="modified residue" description="4-aspartylphosphate" evidence="1">
    <location>
        <position position="51"/>
    </location>
</feature>
<gene>
    <name evidence="4" type="ORF">I5V89_12910</name>
    <name evidence="3" type="ORF">QEG23_002149</name>
</gene>
<evidence type="ECO:0000256" key="1">
    <source>
        <dbReference type="PROSITE-ProRule" id="PRU00169"/>
    </source>
</evidence>
<proteinExistence type="predicted"/>
<dbReference type="Proteomes" id="UP000634179">
    <property type="component" value="Unassembled WGS sequence"/>
</dbReference>
<comment type="caution">
    <text evidence="3">The sequence shown here is derived from an EMBL/GenBank/DDBJ whole genome shotgun (WGS) entry which is preliminary data.</text>
</comment>
<keyword evidence="1" id="KW-0597">Phosphoprotein</keyword>
<dbReference type="RefSeq" id="WP_032971140.1">
    <property type="nucleotide sequence ID" value="NZ_AP021908.1"/>
</dbReference>
<accession>A0A2R3Q2L1</accession>
<dbReference type="EMBL" id="JADUOV010000008">
    <property type="protein sequence ID" value="MBH1790772.1"/>
    <property type="molecule type" value="Genomic_DNA"/>
</dbReference>
<dbReference type="Proteomes" id="UP001218208">
    <property type="component" value="Unassembled WGS sequence"/>
</dbReference>
<evidence type="ECO:0000313" key="3">
    <source>
        <dbReference type="EMBL" id="EKT4092629.1"/>
    </source>
</evidence>
<evidence type="ECO:0000259" key="2">
    <source>
        <dbReference type="PROSITE" id="PS50110"/>
    </source>
</evidence>
<dbReference type="SUPFAM" id="SSF52172">
    <property type="entry name" value="CheY-like"/>
    <property type="match status" value="1"/>
</dbReference>
<sequence>MNVLFVDIETSICEVVGVELRELGYDVECLEFSSGALRAAQAGHVDVVILDVPASPDARRSAYKLADELRRDGIAVFFTSTLHPNDVISRHRDRGVLSKPYGVKQIASWIEALGKDCRGEPAGAHVR</sequence>
<evidence type="ECO:0000313" key="5">
    <source>
        <dbReference type="Proteomes" id="UP001218208"/>
    </source>
</evidence>
<organism evidence="3 5">
    <name type="scientific">Stenotrophomonas maltophilia</name>
    <name type="common">Pseudomonas maltophilia</name>
    <name type="synonym">Xanthomonas maltophilia</name>
    <dbReference type="NCBI Taxonomy" id="40324"/>
    <lineage>
        <taxon>Bacteria</taxon>
        <taxon>Pseudomonadati</taxon>
        <taxon>Pseudomonadota</taxon>
        <taxon>Gammaproteobacteria</taxon>
        <taxon>Lysobacterales</taxon>
        <taxon>Lysobacteraceae</taxon>
        <taxon>Stenotrophomonas</taxon>
        <taxon>Stenotrophomonas maltophilia group</taxon>
    </lineage>
</organism>
<dbReference type="InterPro" id="IPR011006">
    <property type="entry name" value="CheY-like_superfamily"/>
</dbReference>
<dbReference type="GO" id="GO:0000160">
    <property type="term" value="P:phosphorelay signal transduction system"/>
    <property type="evidence" value="ECO:0007669"/>
    <property type="project" value="InterPro"/>
</dbReference>
<reference evidence="3" key="2">
    <citation type="submission" date="2022-07" db="EMBL/GenBank/DDBJ databases">
        <authorList>
            <consortium name="DAFM: The Division of Animal and Food Microbiology"/>
        </authorList>
    </citation>
    <scope>NUCLEOTIDE SEQUENCE</scope>
    <source>
        <strain evidence="3">19MO01SH01-2</strain>
    </source>
</reference>
<reference evidence="4" key="1">
    <citation type="submission" date="2020-11" db="EMBL/GenBank/DDBJ databases">
        <title>Enhanced detection system for hospital associated transmission using whole genome sequencing surveillance.</title>
        <authorList>
            <person name="Harrison L.H."/>
            <person name="Van Tyne D."/>
            <person name="Marsh J.W."/>
            <person name="Griffith M.P."/>
            <person name="Snyder D.J."/>
            <person name="Cooper V.S."/>
            <person name="Mustapha M."/>
        </authorList>
    </citation>
    <scope>NUCLEOTIDE SEQUENCE</scope>
    <source>
        <strain evidence="4">STEN00053</strain>
    </source>
</reference>
<dbReference type="AlphaFoldDB" id="A0A2R3Q2L1"/>
<evidence type="ECO:0000313" key="4">
    <source>
        <dbReference type="EMBL" id="MBH1790772.1"/>
    </source>
</evidence>
<name>A0A2R3Q2L1_STEMA</name>
<dbReference type="InterPro" id="IPR001789">
    <property type="entry name" value="Sig_transdc_resp-reg_receiver"/>
</dbReference>
<dbReference type="Gene3D" id="3.40.50.2300">
    <property type="match status" value="1"/>
</dbReference>
<feature type="domain" description="Response regulatory" evidence="2">
    <location>
        <begin position="2"/>
        <end position="114"/>
    </location>
</feature>